<dbReference type="Proteomes" id="UP000032141">
    <property type="component" value="Chromosome C2"/>
</dbReference>
<feature type="region of interest" description="Disordered" evidence="1">
    <location>
        <begin position="72"/>
        <end position="126"/>
    </location>
</feature>
<accession>A0A0D3AVM3</accession>
<evidence type="ECO:0000256" key="1">
    <source>
        <dbReference type="SAM" id="MobiDB-lite"/>
    </source>
</evidence>
<feature type="region of interest" description="Disordered" evidence="1">
    <location>
        <begin position="244"/>
        <end position="420"/>
    </location>
</feature>
<dbReference type="eggNOG" id="KOG4246">
    <property type="taxonomic scope" value="Eukaryota"/>
</dbReference>
<dbReference type="Pfam" id="PF14443">
    <property type="entry name" value="DBC1"/>
    <property type="match status" value="1"/>
</dbReference>
<sequence>IHYDRVGTDGVSSFREITVLFVPDLSECIPSFDAWKTRWVAHKKALAERDRLLSQEINKDVIVGKGSNDAGEVAKDAEKKTSGDPSSAQASGTKKTVKKNMKRVVKTPVNDEKGVARPGENEEKGSEIIVGAQTGGSSDPGAKANEQTPSKTRIVKKVAKKKVAEVDKSMDSATRSFDSFKVLLRSLSVSLDSLLDYTDKDIDEFSFVLYLASFIVCGIAVCDATVSNGHVNCFQRKRHQEELSAKQKEAETQNKRQKTVEHNDKETPAITESVPEKGDKESSATETVANTEDPVGKEKTTGDEAAATMEVDSQDDEIDEGDPEEDPEEETVEVDEHREKTSDTVSDAVTEVATDREEEKGSIVEKTDSKSAETKPKSESDKNEKQEEGTSGATKREETVDKELLQKQRNQRKRQDKFDDDEKWIRSGECPFTKAKRSNRDAFRVFDRNQTGYVRVEDMRITIHSLGKFISHREVKELVQSALLESNTGRDDRILYNKLVRELETI</sequence>
<proteinExistence type="predicted"/>
<dbReference type="PANTHER" id="PTHR14304:SF11">
    <property type="entry name" value="SAP DOMAIN-CONTAINING PROTEIN"/>
    <property type="match status" value="1"/>
</dbReference>
<dbReference type="InterPro" id="IPR002048">
    <property type="entry name" value="EF_hand_dom"/>
</dbReference>
<dbReference type="SUPFAM" id="SSF47473">
    <property type="entry name" value="EF-hand"/>
    <property type="match status" value="1"/>
</dbReference>
<dbReference type="Gene3D" id="1.10.238.10">
    <property type="entry name" value="EF-hand"/>
    <property type="match status" value="1"/>
</dbReference>
<dbReference type="InterPro" id="IPR025954">
    <property type="entry name" value="DBC1/CARP1_inactive_NUDIX"/>
</dbReference>
<dbReference type="STRING" id="109376.A0A0D3AVM3"/>
<dbReference type="EnsemblPlants" id="Bo2g136720.1">
    <property type="protein sequence ID" value="Bo2g136720.1"/>
    <property type="gene ID" value="Bo2g136720"/>
</dbReference>
<dbReference type="Gramene" id="Bo2g136720.1">
    <property type="protein sequence ID" value="Bo2g136720.1"/>
    <property type="gene ID" value="Bo2g136720"/>
</dbReference>
<feature type="compositionally biased region" description="Basic and acidic residues" evidence="1">
    <location>
        <begin position="274"/>
        <end position="283"/>
    </location>
</feature>
<feature type="compositionally biased region" description="Basic and acidic residues" evidence="1">
    <location>
        <begin position="72"/>
        <end position="82"/>
    </location>
</feature>
<dbReference type="PANTHER" id="PTHR14304">
    <property type="entry name" value="CELL DIVISION CYCLE AND APOPTOSIS REGULATOR PROTEIN"/>
    <property type="match status" value="1"/>
</dbReference>
<reference evidence="3" key="2">
    <citation type="submission" date="2015-03" db="UniProtKB">
        <authorList>
            <consortium name="EnsemblPlants"/>
        </authorList>
    </citation>
    <scope>IDENTIFICATION</scope>
</reference>
<dbReference type="GO" id="GO:0005634">
    <property type="term" value="C:nucleus"/>
    <property type="evidence" value="ECO:0007669"/>
    <property type="project" value="TreeGrafter"/>
</dbReference>
<dbReference type="PROSITE" id="PS50222">
    <property type="entry name" value="EF_HAND_2"/>
    <property type="match status" value="1"/>
</dbReference>
<evidence type="ECO:0000259" key="2">
    <source>
        <dbReference type="PROSITE" id="PS50222"/>
    </source>
</evidence>
<feature type="compositionally biased region" description="Basic and acidic residues" evidence="1">
    <location>
        <begin position="109"/>
        <end position="126"/>
    </location>
</feature>
<feature type="compositionally biased region" description="Basic and acidic residues" evidence="1">
    <location>
        <begin position="244"/>
        <end position="267"/>
    </location>
</feature>
<keyword evidence="4" id="KW-1185">Reference proteome</keyword>
<name>A0A0D3AVM3_BRAOL</name>
<dbReference type="GO" id="GO:0005509">
    <property type="term" value="F:calcium ion binding"/>
    <property type="evidence" value="ECO:0007669"/>
    <property type="project" value="InterPro"/>
</dbReference>
<feature type="compositionally biased region" description="Polar residues" evidence="1">
    <location>
        <begin position="83"/>
        <end position="94"/>
    </location>
</feature>
<protein>
    <recommendedName>
        <fullName evidence="2">EF-hand domain-containing protein</fullName>
    </recommendedName>
</protein>
<dbReference type="FunFam" id="1.10.238.10:FF:000157">
    <property type="entry name" value="ATP/GTP-binding protein family"/>
    <property type="match status" value="1"/>
</dbReference>
<reference evidence="3 4" key="1">
    <citation type="journal article" date="2014" name="Genome Biol.">
        <title>Transcriptome and methylome profiling reveals relics of genome dominance in the mesopolyploid Brassica oleracea.</title>
        <authorList>
            <person name="Parkin I.A."/>
            <person name="Koh C."/>
            <person name="Tang H."/>
            <person name="Robinson S.J."/>
            <person name="Kagale S."/>
            <person name="Clarke W.E."/>
            <person name="Town C.D."/>
            <person name="Nixon J."/>
            <person name="Krishnakumar V."/>
            <person name="Bidwell S.L."/>
            <person name="Denoeud F."/>
            <person name="Belcram H."/>
            <person name="Links M.G."/>
            <person name="Just J."/>
            <person name="Clarke C."/>
            <person name="Bender T."/>
            <person name="Huebert T."/>
            <person name="Mason A.S."/>
            <person name="Pires J.C."/>
            <person name="Barker G."/>
            <person name="Moore J."/>
            <person name="Walley P.G."/>
            <person name="Manoli S."/>
            <person name="Batley J."/>
            <person name="Edwards D."/>
            <person name="Nelson M.N."/>
            <person name="Wang X."/>
            <person name="Paterson A.H."/>
            <person name="King G."/>
            <person name="Bancroft I."/>
            <person name="Chalhoub B."/>
            <person name="Sharpe A.G."/>
        </authorList>
    </citation>
    <scope>NUCLEOTIDE SEQUENCE</scope>
    <source>
        <strain evidence="3 4">cv. TO1000</strain>
    </source>
</reference>
<dbReference type="GO" id="GO:0006355">
    <property type="term" value="P:regulation of DNA-templated transcription"/>
    <property type="evidence" value="ECO:0007669"/>
    <property type="project" value="InterPro"/>
</dbReference>
<dbReference type="InterPro" id="IPR025224">
    <property type="entry name" value="CCAR1/CCAR2"/>
</dbReference>
<feature type="compositionally biased region" description="Basic residues" evidence="1">
    <location>
        <begin position="95"/>
        <end position="105"/>
    </location>
</feature>
<feature type="compositionally biased region" description="Acidic residues" evidence="1">
    <location>
        <begin position="312"/>
        <end position="333"/>
    </location>
</feature>
<organism evidence="3 4">
    <name type="scientific">Brassica oleracea var. oleracea</name>
    <dbReference type="NCBI Taxonomy" id="109376"/>
    <lineage>
        <taxon>Eukaryota</taxon>
        <taxon>Viridiplantae</taxon>
        <taxon>Streptophyta</taxon>
        <taxon>Embryophyta</taxon>
        <taxon>Tracheophyta</taxon>
        <taxon>Spermatophyta</taxon>
        <taxon>Magnoliopsida</taxon>
        <taxon>eudicotyledons</taxon>
        <taxon>Gunneridae</taxon>
        <taxon>Pentapetalae</taxon>
        <taxon>rosids</taxon>
        <taxon>malvids</taxon>
        <taxon>Brassicales</taxon>
        <taxon>Brassicaceae</taxon>
        <taxon>Brassiceae</taxon>
        <taxon>Brassica</taxon>
    </lineage>
</organism>
<dbReference type="HOGENOM" id="CLU_539265_0_0_1"/>
<evidence type="ECO:0000313" key="3">
    <source>
        <dbReference type="EnsemblPlants" id="Bo2g136720.1"/>
    </source>
</evidence>
<dbReference type="InterPro" id="IPR011992">
    <property type="entry name" value="EF-hand-dom_pair"/>
</dbReference>
<feature type="compositionally biased region" description="Basic and acidic residues" evidence="1">
    <location>
        <begin position="353"/>
        <end position="406"/>
    </location>
</feature>
<feature type="domain" description="EF-hand" evidence="2">
    <location>
        <begin position="434"/>
        <end position="469"/>
    </location>
</feature>
<evidence type="ECO:0000313" key="4">
    <source>
        <dbReference type="Proteomes" id="UP000032141"/>
    </source>
</evidence>
<dbReference type="AlphaFoldDB" id="A0A0D3AVM3"/>